<keyword evidence="4" id="KW-0560">Oxidoreductase</keyword>
<keyword evidence="2 7" id="KW-0409">Iron storage</keyword>
<comment type="catalytic activity">
    <reaction evidence="7">
        <text>4 Fe(2+) + O2 + 6 H2O = 4 iron(III) oxide-hydroxide + 12 H(+)</text>
        <dbReference type="Rhea" id="RHEA:11972"/>
        <dbReference type="ChEBI" id="CHEBI:15377"/>
        <dbReference type="ChEBI" id="CHEBI:15378"/>
        <dbReference type="ChEBI" id="CHEBI:15379"/>
        <dbReference type="ChEBI" id="CHEBI:29033"/>
        <dbReference type="ChEBI" id="CHEBI:78619"/>
        <dbReference type="EC" id="1.16.3.2"/>
    </reaction>
</comment>
<feature type="binding site" evidence="6">
    <location>
        <position position="127"/>
    </location>
    <ligand>
        <name>Fe cation</name>
        <dbReference type="ChEBI" id="CHEBI:24875"/>
        <label>1</label>
    </ligand>
</feature>
<name>A0A2H0VB89_9BACT</name>
<evidence type="ECO:0000256" key="5">
    <source>
        <dbReference type="ARBA" id="ARBA00023004"/>
    </source>
</evidence>
<dbReference type="Pfam" id="PF00210">
    <property type="entry name" value="Ferritin"/>
    <property type="match status" value="1"/>
</dbReference>
<evidence type="ECO:0000313" key="9">
    <source>
        <dbReference type="EMBL" id="PIR95629.1"/>
    </source>
</evidence>
<accession>A0A2H0VB89</accession>
<organism evidence="9 10">
    <name type="scientific">Candidatus Falkowbacteria bacterium CG10_big_fil_rev_8_21_14_0_10_37_18</name>
    <dbReference type="NCBI Taxonomy" id="1974562"/>
    <lineage>
        <taxon>Bacteria</taxon>
        <taxon>Candidatus Falkowiibacteriota</taxon>
    </lineage>
</organism>
<dbReference type="InterPro" id="IPR009040">
    <property type="entry name" value="Ferritin-like_diiron"/>
</dbReference>
<dbReference type="Proteomes" id="UP000229972">
    <property type="component" value="Unassembled WGS sequence"/>
</dbReference>
<dbReference type="CDD" id="cd01055">
    <property type="entry name" value="Nonheme_Ferritin"/>
    <property type="match status" value="1"/>
</dbReference>
<dbReference type="InterPro" id="IPR001519">
    <property type="entry name" value="Ferritin"/>
</dbReference>
<dbReference type="GO" id="GO:0008198">
    <property type="term" value="F:ferrous iron binding"/>
    <property type="evidence" value="ECO:0007669"/>
    <property type="project" value="TreeGrafter"/>
</dbReference>
<dbReference type="EMBL" id="PFAL01000014">
    <property type="protein sequence ID" value="PIR95629.1"/>
    <property type="molecule type" value="Genomic_DNA"/>
</dbReference>
<keyword evidence="5 6" id="KW-0408">Iron</keyword>
<dbReference type="Gene3D" id="1.20.1260.10">
    <property type="match status" value="1"/>
</dbReference>
<feature type="binding site" evidence="6">
    <location>
        <position position="16"/>
    </location>
    <ligand>
        <name>Fe cation</name>
        <dbReference type="ChEBI" id="CHEBI:24875"/>
        <label>1</label>
    </ligand>
</feature>
<dbReference type="GO" id="GO:0006826">
    <property type="term" value="P:iron ion transport"/>
    <property type="evidence" value="ECO:0007669"/>
    <property type="project" value="InterPro"/>
</dbReference>
<dbReference type="GO" id="GO:0004322">
    <property type="term" value="F:ferroxidase activity"/>
    <property type="evidence" value="ECO:0007669"/>
    <property type="project" value="TreeGrafter"/>
</dbReference>
<dbReference type="GO" id="GO:0005829">
    <property type="term" value="C:cytosol"/>
    <property type="evidence" value="ECO:0007669"/>
    <property type="project" value="TreeGrafter"/>
</dbReference>
<comment type="function">
    <text evidence="7">Iron-storage protein.</text>
</comment>
<dbReference type="GO" id="GO:0008199">
    <property type="term" value="F:ferric iron binding"/>
    <property type="evidence" value="ECO:0007669"/>
    <property type="project" value="InterPro"/>
</dbReference>
<evidence type="ECO:0000256" key="7">
    <source>
        <dbReference type="RuleBase" id="RU361145"/>
    </source>
</evidence>
<dbReference type="SUPFAM" id="SSF47240">
    <property type="entry name" value="Ferritin-like"/>
    <property type="match status" value="1"/>
</dbReference>
<evidence type="ECO:0000313" key="10">
    <source>
        <dbReference type="Proteomes" id="UP000229972"/>
    </source>
</evidence>
<reference evidence="10" key="1">
    <citation type="submission" date="2017-09" db="EMBL/GenBank/DDBJ databases">
        <title>Depth-based differentiation of microbial function through sediment-hosted aquifers and enrichment of novel symbionts in the deep terrestrial subsurface.</title>
        <authorList>
            <person name="Probst A.J."/>
            <person name="Ladd B."/>
            <person name="Jarett J.K."/>
            <person name="Geller-Mcgrath D.E."/>
            <person name="Sieber C.M.K."/>
            <person name="Emerson J.B."/>
            <person name="Anantharaman K."/>
            <person name="Thomas B.C."/>
            <person name="Malmstrom R."/>
            <person name="Stieglmeier M."/>
            <person name="Klingl A."/>
            <person name="Woyke T."/>
            <person name="Ryan C.M."/>
            <person name="Banfield J.F."/>
        </authorList>
    </citation>
    <scope>NUCLEOTIDE SEQUENCE [LARGE SCALE GENOMIC DNA]</scope>
</reference>
<dbReference type="GO" id="GO:0042802">
    <property type="term" value="F:identical protein binding"/>
    <property type="evidence" value="ECO:0007669"/>
    <property type="project" value="UniProtKB-ARBA"/>
</dbReference>
<evidence type="ECO:0000256" key="1">
    <source>
        <dbReference type="ARBA" id="ARBA00006950"/>
    </source>
</evidence>
<dbReference type="PROSITE" id="PS50905">
    <property type="entry name" value="FERRITIN_LIKE"/>
    <property type="match status" value="1"/>
</dbReference>
<dbReference type="AlphaFoldDB" id="A0A2H0VB89"/>
<dbReference type="InterPro" id="IPR008331">
    <property type="entry name" value="Ferritin_DPS_dom"/>
</dbReference>
<keyword evidence="3 6" id="KW-0479">Metal-binding</keyword>
<dbReference type="GO" id="GO:0006879">
    <property type="term" value="P:intracellular iron ion homeostasis"/>
    <property type="evidence" value="ECO:0007669"/>
    <property type="project" value="UniProtKB-KW"/>
</dbReference>
<gene>
    <name evidence="9" type="ORF">COT93_01385</name>
</gene>
<feature type="binding site" evidence="6">
    <location>
        <position position="94"/>
    </location>
    <ligand>
        <name>Fe cation</name>
        <dbReference type="ChEBI" id="CHEBI:24875"/>
        <label>1</label>
    </ligand>
</feature>
<evidence type="ECO:0000256" key="4">
    <source>
        <dbReference type="ARBA" id="ARBA00023002"/>
    </source>
</evidence>
<feature type="domain" description="Ferritin-like diiron" evidence="8">
    <location>
        <begin position="1"/>
        <end position="145"/>
    </location>
</feature>
<proteinExistence type="inferred from homology"/>
<comment type="subcellular location">
    <subcellularLocation>
        <location evidence="7">Cytoplasm</location>
    </subcellularLocation>
</comment>
<evidence type="ECO:0000256" key="6">
    <source>
        <dbReference type="PIRSR" id="PIRSR601519-1"/>
    </source>
</evidence>
<dbReference type="InterPro" id="IPR012347">
    <property type="entry name" value="Ferritin-like"/>
</dbReference>
<dbReference type="InterPro" id="IPR009078">
    <property type="entry name" value="Ferritin-like_SF"/>
</dbReference>
<dbReference type="PANTHER" id="PTHR11431:SF127">
    <property type="entry name" value="BACTERIAL NON-HEME FERRITIN"/>
    <property type="match status" value="1"/>
</dbReference>
<dbReference type="FunFam" id="1.20.1260.10:FF:000001">
    <property type="entry name" value="Non-heme ferritin"/>
    <property type="match status" value="1"/>
</dbReference>
<sequence length="173" mass="20026">MTAKIKKILNEQIREEFYSSYLYLAFSGYLNNNNLKGAANWMHIQAQEEVDHAIGLFRFLLDREEEPELQVIDKPKMEDIKDIEAVFAASLKHERHISECINKIYEAAREEKDYALESFIKWYIDEQVEEEANAMDIIGKLKMVGADKASLYLLDQELAARVYVPSGPYAAKK</sequence>
<protein>
    <recommendedName>
        <fullName evidence="7">Ferritin</fullName>
        <ecNumber evidence="7">1.16.3.2</ecNumber>
    </recommendedName>
</protein>
<dbReference type="EC" id="1.16.3.2" evidence="7"/>
<keyword evidence="7" id="KW-0963">Cytoplasm</keyword>
<feature type="binding site" evidence="6">
    <location>
        <position position="49"/>
    </location>
    <ligand>
        <name>Fe cation</name>
        <dbReference type="ChEBI" id="CHEBI:24875"/>
        <label>1</label>
    </ligand>
</feature>
<feature type="binding site" evidence="6">
    <location>
        <position position="52"/>
    </location>
    <ligand>
        <name>Fe cation</name>
        <dbReference type="ChEBI" id="CHEBI:24875"/>
        <label>1</label>
    </ligand>
</feature>
<comment type="caution">
    <text evidence="9">The sequence shown here is derived from an EMBL/GenBank/DDBJ whole genome shotgun (WGS) entry which is preliminary data.</text>
</comment>
<comment type="similarity">
    <text evidence="1 7">Belongs to the ferritin family. Prokaryotic subfamily.</text>
</comment>
<evidence type="ECO:0000259" key="8">
    <source>
        <dbReference type="PROSITE" id="PS50905"/>
    </source>
</evidence>
<evidence type="ECO:0000256" key="2">
    <source>
        <dbReference type="ARBA" id="ARBA00022434"/>
    </source>
</evidence>
<dbReference type="PANTHER" id="PTHR11431">
    <property type="entry name" value="FERRITIN"/>
    <property type="match status" value="1"/>
</dbReference>
<dbReference type="InterPro" id="IPR041719">
    <property type="entry name" value="Ferritin_prok"/>
</dbReference>
<evidence type="ECO:0000256" key="3">
    <source>
        <dbReference type="ARBA" id="ARBA00022723"/>
    </source>
</evidence>